<dbReference type="EMBL" id="AESD01000819">
    <property type="protein sequence ID" value="EHJ09922.1"/>
    <property type="molecule type" value="Genomic_DNA"/>
</dbReference>
<evidence type="ECO:0000313" key="5">
    <source>
        <dbReference type="Proteomes" id="UP000003477"/>
    </source>
</evidence>
<dbReference type="Proteomes" id="UP000003477">
    <property type="component" value="Unassembled WGS sequence"/>
</dbReference>
<dbReference type="InterPro" id="IPR002110">
    <property type="entry name" value="Ankyrin_rpt"/>
</dbReference>
<dbReference type="Pfam" id="PF12796">
    <property type="entry name" value="Ank_2"/>
    <property type="match status" value="1"/>
</dbReference>
<dbReference type="Gene3D" id="1.25.40.20">
    <property type="entry name" value="Ankyrin repeat-containing domain"/>
    <property type="match status" value="1"/>
</dbReference>
<sequence>MDSINKLNEELLQATKDGDLEVVKSLVDQGADVNVKDKENATPLMRSVSRNYQAIVKLLIEQGADVNAINDWGYTPLKYAIKLNLKEMQQMLKDAGATE</sequence>
<dbReference type="PATRIC" id="fig|423471.3.peg.4964"/>
<dbReference type="PROSITE" id="PS50297">
    <property type="entry name" value="ANK_REP_REGION"/>
    <property type="match status" value="2"/>
</dbReference>
<dbReference type="InterPro" id="IPR036770">
    <property type="entry name" value="Ankyrin_rpt-contain_sf"/>
</dbReference>
<name>G5JD14_CROWT</name>
<evidence type="ECO:0000256" key="3">
    <source>
        <dbReference type="PROSITE-ProRule" id="PRU00023"/>
    </source>
</evidence>
<keyword evidence="2 3" id="KW-0040">ANK repeat</keyword>
<comment type="caution">
    <text evidence="4">The sequence shown here is derived from an EMBL/GenBank/DDBJ whole genome shotgun (WGS) entry which is preliminary data.</text>
</comment>
<dbReference type="SUPFAM" id="SSF48403">
    <property type="entry name" value="Ankyrin repeat"/>
    <property type="match status" value="1"/>
</dbReference>
<dbReference type="PANTHER" id="PTHR24171">
    <property type="entry name" value="ANKYRIN REPEAT DOMAIN-CONTAINING PROTEIN 39-RELATED"/>
    <property type="match status" value="1"/>
</dbReference>
<organism evidence="4 5">
    <name type="scientific">Crocosphaera watsonii WH 0003</name>
    <dbReference type="NCBI Taxonomy" id="423471"/>
    <lineage>
        <taxon>Bacteria</taxon>
        <taxon>Bacillati</taxon>
        <taxon>Cyanobacteriota</taxon>
        <taxon>Cyanophyceae</taxon>
        <taxon>Oscillatoriophycideae</taxon>
        <taxon>Chroococcales</taxon>
        <taxon>Aphanothecaceae</taxon>
        <taxon>Crocosphaera</taxon>
    </lineage>
</organism>
<gene>
    <name evidence="4" type="ORF">CWATWH0003_5313</name>
</gene>
<evidence type="ECO:0000313" key="4">
    <source>
        <dbReference type="EMBL" id="EHJ09922.1"/>
    </source>
</evidence>
<dbReference type="PROSITE" id="PS50088">
    <property type="entry name" value="ANK_REPEAT"/>
    <property type="match status" value="2"/>
</dbReference>
<keyword evidence="1" id="KW-0677">Repeat</keyword>
<feature type="repeat" description="ANK" evidence="3">
    <location>
        <begin position="39"/>
        <end position="71"/>
    </location>
</feature>
<proteinExistence type="predicted"/>
<dbReference type="AlphaFoldDB" id="G5JD14"/>
<evidence type="ECO:0000256" key="2">
    <source>
        <dbReference type="ARBA" id="ARBA00023043"/>
    </source>
</evidence>
<reference evidence="4 5" key="1">
    <citation type="journal article" date="2011" name="Front. Microbiol.">
        <title>Two Strains of Crocosphaera watsonii with Highly Conserved Genomes are Distinguished by Strain-Specific Features.</title>
        <authorList>
            <person name="Bench S.R."/>
            <person name="Ilikchyan I.N."/>
            <person name="Tripp H.J."/>
            <person name="Zehr J.P."/>
        </authorList>
    </citation>
    <scope>NUCLEOTIDE SEQUENCE [LARGE SCALE GENOMIC DNA]</scope>
    <source>
        <strain evidence="4 5">WH 0003</strain>
    </source>
</reference>
<accession>G5JD14</accession>
<evidence type="ECO:0000256" key="1">
    <source>
        <dbReference type="ARBA" id="ARBA00022737"/>
    </source>
</evidence>
<dbReference type="SMART" id="SM00248">
    <property type="entry name" value="ANK"/>
    <property type="match status" value="3"/>
</dbReference>
<protein>
    <submittedName>
        <fullName evidence="4">Uncharacterized protein</fullName>
    </submittedName>
</protein>
<feature type="repeat" description="ANK" evidence="3">
    <location>
        <begin position="6"/>
        <end position="38"/>
    </location>
</feature>